<evidence type="ECO:0000256" key="1">
    <source>
        <dbReference type="SAM" id="Phobius"/>
    </source>
</evidence>
<feature type="domain" description="GGDEF" evidence="2">
    <location>
        <begin position="249"/>
        <end position="378"/>
    </location>
</feature>
<keyword evidence="1" id="KW-0472">Membrane</keyword>
<organism evidence="3 4">
    <name type="scientific">Candidatus Enterococcus lowellii</name>
    <dbReference type="NCBI Taxonomy" id="2230877"/>
    <lineage>
        <taxon>Bacteria</taxon>
        <taxon>Bacillati</taxon>
        <taxon>Bacillota</taxon>
        <taxon>Bacilli</taxon>
        <taxon>Lactobacillales</taxon>
        <taxon>Enterococcaceae</taxon>
        <taxon>Enterococcus</taxon>
    </lineage>
</organism>
<accession>A0ABZ2SMW3</accession>
<sequence length="378" mass="43923">MSEKLHTNFINEIEHEYQKIDNQWLTLHYRTTIGVVCLGLIVELLLSILFYKVEQSQIVLTVSQYYIKYVLNPFLLNILFLILSVCTMRTRHLSSISRVYLLSISLIGVCMVFYSVHYIYSISIIFFAPILFTAFYGKYSLTTNVAIITIGCKLISDYFIYYDGNKPSPFESGISMMNMIISTLLLIFFYGISMVIIYFQKKKNMAVIQKEYERQTMQEQLLTDPLTHINNRLALLNVFQEMNQSIENSHYYLAMMDLDFFKKVNDSLGHAKGDECLQEIGKILKKHSSKSITPFRFGGDEFCILFEEISLEEVLQICNTLRQQINETIIKNFDLHLTISIGIAKYTTDMFAEDLLQNADTALYQAKSQRNHIMLYAE</sequence>
<evidence type="ECO:0000313" key="3">
    <source>
        <dbReference type="EMBL" id="WYJ76842.1"/>
    </source>
</evidence>
<feature type="transmembrane region" description="Helical" evidence="1">
    <location>
        <begin position="174"/>
        <end position="199"/>
    </location>
</feature>
<dbReference type="EMBL" id="CP147251">
    <property type="protein sequence ID" value="WYJ76842.1"/>
    <property type="molecule type" value="Genomic_DNA"/>
</dbReference>
<protein>
    <recommendedName>
        <fullName evidence="2">GGDEF domain-containing protein</fullName>
    </recommendedName>
</protein>
<feature type="transmembrane region" description="Helical" evidence="1">
    <location>
        <begin position="98"/>
        <end position="114"/>
    </location>
</feature>
<evidence type="ECO:0000259" key="2">
    <source>
        <dbReference type="PROSITE" id="PS50887"/>
    </source>
</evidence>
<dbReference type="InterPro" id="IPR029787">
    <property type="entry name" value="Nucleotide_cyclase"/>
</dbReference>
<dbReference type="PANTHER" id="PTHR45138:SF9">
    <property type="entry name" value="DIGUANYLATE CYCLASE DGCM-RELATED"/>
    <property type="match status" value="1"/>
</dbReference>
<dbReference type="SMART" id="SM00267">
    <property type="entry name" value="GGDEF"/>
    <property type="match status" value="1"/>
</dbReference>
<dbReference type="SUPFAM" id="SSF55073">
    <property type="entry name" value="Nucleotide cyclase"/>
    <property type="match status" value="1"/>
</dbReference>
<dbReference type="Pfam" id="PF00990">
    <property type="entry name" value="GGDEF"/>
    <property type="match status" value="1"/>
</dbReference>
<keyword evidence="1" id="KW-1133">Transmembrane helix</keyword>
<dbReference type="NCBIfam" id="TIGR00254">
    <property type="entry name" value="GGDEF"/>
    <property type="match status" value="1"/>
</dbReference>
<dbReference type="Proteomes" id="UP000664701">
    <property type="component" value="Chromosome"/>
</dbReference>
<dbReference type="InterPro" id="IPR000160">
    <property type="entry name" value="GGDEF_dom"/>
</dbReference>
<proteinExistence type="predicted"/>
<reference evidence="3 4" key="1">
    <citation type="submission" date="2024-03" db="EMBL/GenBank/DDBJ databases">
        <title>The Genome Sequence of Enterococcus sp. DIV2402.</title>
        <authorList>
            <consortium name="The Broad Institute Genomics Platform"/>
            <consortium name="The Broad Institute Microbial Omics Core"/>
            <consortium name="The Broad Institute Genomic Center for Infectious Diseases"/>
            <person name="Earl A."/>
            <person name="Manson A."/>
            <person name="Gilmore M."/>
            <person name="Schwartman J."/>
            <person name="Shea T."/>
            <person name="Abouelleil A."/>
            <person name="Cao P."/>
            <person name="Chapman S."/>
            <person name="Cusick C."/>
            <person name="Young S."/>
            <person name="Neafsey D."/>
            <person name="Nusbaum C."/>
            <person name="Birren B."/>
        </authorList>
    </citation>
    <scope>NUCLEOTIDE SEQUENCE [LARGE SCALE GENOMIC DNA]</scope>
    <source>
        <strain evidence="3 4">DIV2402</strain>
    </source>
</reference>
<dbReference type="InterPro" id="IPR050469">
    <property type="entry name" value="Diguanylate_Cyclase"/>
</dbReference>
<feature type="transmembrane region" description="Helical" evidence="1">
    <location>
        <begin position="120"/>
        <end position="137"/>
    </location>
</feature>
<keyword evidence="4" id="KW-1185">Reference proteome</keyword>
<feature type="transmembrane region" description="Helical" evidence="1">
    <location>
        <begin position="65"/>
        <end position="86"/>
    </location>
</feature>
<dbReference type="PANTHER" id="PTHR45138">
    <property type="entry name" value="REGULATORY COMPONENTS OF SENSORY TRANSDUCTION SYSTEM"/>
    <property type="match status" value="1"/>
</dbReference>
<dbReference type="Gene3D" id="3.30.70.270">
    <property type="match status" value="1"/>
</dbReference>
<feature type="transmembrane region" description="Helical" evidence="1">
    <location>
        <begin position="144"/>
        <end position="162"/>
    </location>
</feature>
<dbReference type="CDD" id="cd01949">
    <property type="entry name" value="GGDEF"/>
    <property type="match status" value="1"/>
</dbReference>
<feature type="transmembrane region" description="Helical" evidence="1">
    <location>
        <begin position="33"/>
        <end position="53"/>
    </location>
</feature>
<dbReference type="PROSITE" id="PS50887">
    <property type="entry name" value="GGDEF"/>
    <property type="match status" value="1"/>
</dbReference>
<gene>
    <name evidence="3" type="ORF">DOK78_001479</name>
</gene>
<name>A0ABZ2SMW3_9ENTE</name>
<evidence type="ECO:0000313" key="4">
    <source>
        <dbReference type="Proteomes" id="UP000664701"/>
    </source>
</evidence>
<dbReference type="RefSeq" id="WP_207940969.1">
    <property type="nucleotide sequence ID" value="NZ_CP147251.1"/>
</dbReference>
<dbReference type="InterPro" id="IPR043128">
    <property type="entry name" value="Rev_trsase/Diguanyl_cyclase"/>
</dbReference>
<keyword evidence="1" id="KW-0812">Transmembrane</keyword>